<feature type="non-terminal residue" evidence="2">
    <location>
        <position position="159"/>
    </location>
</feature>
<feature type="non-terminal residue" evidence="2">
    <location>
        <position position="1"/>
    </location>
</feature>
<keyword evidence="1" id="KW-0472">Membrane</keyword>
<dbReference type="PANTHER" id="PTHR35007">
    <property type="entry name" value="INTEGRAL MEMBRANE PROTEIN-RELATED"/>
    <property type="match status" value="1"/>
</dbReference>
<dbReference type="EMBL" id="AUZX01009089">
    <property type="protein sequence ID" value="EQD53078.1"/>
    <property type="molecule type" value="Genomic_DNA"/>
</dbReference>
<dbReference type="AlphaFoldDB" id="T1A8C2"/>
<reference evidence="2" key="2">
    <citation type="journal article" date="2014" name="ISME J.">
        <title>Microbial stratification in low pH oxic and suboxic macroscopic growths along an acid mine drainage.</title>
        <authorList>
            <person name="Mendez-Garcia C."/>
            <person name="Mesa V."/>
            <person name="Sprenger R.R."/>
            <person name="Richter M."/>
            <person name="Diez M.S."/>
            <person name="Solano J."/>
            <person name="Bargiela R."/>
            <person name="Golyshina O.V."/>
            <person name="Manteca A."/>
            <person name="Ramos J.L."/>
            <person name="Gallego J.R."/>
            <person name="Llorente I."/>
            <person name="Martins Dos Santos V.A."/>
            <person name="Jensen O.N."/>
            <person name="Pelaez A.I."/>
            <person name="Sanchez J."/>
            <person name="Ferrer M."/>
        </authorList>
    </citation>
    <scope>NUCLEOTIDE SEQUENCE</scope>
</reference>
<feature type="transmembrane region" description="Helical" evidence="1">
    <location>
        <begin position="122"/>
        <end position="142"/>
    </location>
</feature>
<name>T1A8C2_9ZZZZ</name>
<keyword evidence="1" id="KW-0812">Transmembrane</keyword>
<dbReference type="PANTHER" id="PTHR35007:SF3">
    <property type="entry name" value="POSSIBLE CONSERVED ALANINE RICH MEMBRANE PROTEIN"/>
    <property type="match status" value="1"/>
</dbReference>
<protein>
    <submittedName>
        <fullName evidence="2">Type II secretion system F domain protein</fullName>
    </submittedName>
</protein>
<comment type="caution">
    <text evidence="2">The sequence shown here is derived from an EMBL/GenBank/DDBJ whole genome shotgun (WGS) entry which is preliminary data.</text>
</comment>
<organism evidence="2">
    <name type="scientific">mine drainage metagenome</name>
    <dbReference type="NCBI Taxonomy" id="410659"/>
    <lineage>
        <taxon>unclassified sequences</taxon>
        <taxon>metagenomes</taxon>
        <taxon>ecological metagenomes</taxon>
    </lineage>
</organism>
<sequence length="159" mass="16364">ARIEAVAGWAEMLRDTMAGAAGLEQAIVATATVAPLGIRAEVATLAVRLEGERLAPALRGFADEVADPTMDLVVAALVLAAEHQASRLGELLGSLAQAARDQATMRLRVEAGRARSRTSVKVVVGVTAGLALGLAVLNRSYLAPYDTALGQLVLLLVGA</sequence>
<gene>
    <name evidence="2" type="ORF">B1A_12504</name>
</gene>
<evidence type="ECO:0000256" key="1">
    <source>
        <dbReference type="SAM" id="Phobius"/>
    </source>
</evidence>
<accession>T1A8C2</accession>
<keyword evidence="1" id="KW-1133">Transmembrane helix</keyword>
<reference evidence="2" key="1">
    <citation type="submission" date="2013-08" db="EMBL/GenBank/DDBJ databases">
        <authorList>
            <person name="Mendez C."/>
            <person name="Richter M."/>
            <person name="Ferrer M."/>
            <person name="Sanchez J."/>
        </authorList>
    </citation>
    <scope>NUCLEOTIDE SEQUENCE</scope>
</reference>
<proteinExistence type="predicted"/>
<evidence type="ECO:0000313" key="2">
    <source>
        <dbReference type="EMBL" id="EQD53078.1"/>
    </source>
</evidence>